<dbReference type="CDD" id="cd01948">
    <property type="entry name" value="EAL"/>
    <property type="match status" value="1"/>
</dbReference>
<evidence type="ECO:0000313" key="4">
    <source>
        <dbReference type="EMBL" id="KAF7600388.1"/>
    </source>
</evidence>
<evidence type="ECO:0000313" key="6">
    <source>
        <dbReference type="Proteomes" id="UP000216107"/>
    </source>
</evidence>
<dbReference type="AlphaFoldDB" id="A0A272EUL4"/>
<dbReference type="Gene3D" id="3.40.50.2300">
    <property type="match status" value="1"/>
</dbReference>
<evidence type="ECO:0000313" key="5">
    <source>
        <dbReference type="EMBL" id="PAS93784.1"/>
    </source>
</evidence>
<keyword evidence="7" id="KW-1185">Reference proteome</keyword>
<dbReference type="Proteomes" id="UP000623509">
    <property type="component" value="Unassembled WGS sequence"/>
</dbReference>
<gene>
    <name evidence="4" type="ORF">BGI27_03135</name>
    <name evidence="5" type="ORF">CGU29_05985</name>
</gene>
<dbReference type="OrthoDB" id="9813903at2"/>
<dbReference type="PANTHER" id="PTHR33121">
    <property type="entry name" value="CYCLIC DI-GMP PHOSPHODIESTERASE PDEF"/>
    <property type="match status" value="1"/>
</dbReference>
<dbReference type="InterPro" id="IPR001633">
    <property type="entry name" value="EAL_dom"/>
</dbReference>
<dbReference type="PANTHER" id="PTHR33121:SF79">
    <property type="entry name" value="CYCLIC DI-GMP PHOSPHODIESTERASE PDED-RELATED"/>
    <property type="match status" value="1"/>
</dbReference>
<protein>
    <recommendedName>
        <fullName evidence="8">Diguanylate cyclase</fullName>
    </recommendedName>
</protein>
<evidence type="ECO:0008006" key="8">
    <source>
        <dbReference type="Google" id="ProtNLM"/>
    </source>
</evidence>
<accession>A0A272EUL4</accession>
<evidence type="ECO:0000259" key="2">
    <source>
        <dbReference type="PROSITE" id="PS50110"/>
    </source>
</evidence>
<dbReference type="Pfam" id="PF00072">
    <property type="entry name" value="Response_reg"/>
    <property type="match status" value="1"/>
</dbReference>
<comment type="caution">
    <text evidence="5">The sequence shown here is derived from an EMBL/GenBank/DDBJ whole genome shotgun (WGS) entry which is preliminary data.</text>
</comment>
<dbReference type="InterPro" id="IPR050706">
    <property type="entry name" value="Cyclic-di-GMP_PDE-like"/>
</dbReference>
<name>A0A272EUL4_9RHOO</name>
<organism evidence="5 6">
    <name type="scientific">Candidatus Dactylopiibacterium carminicum</name>
    <dbReference type="NCBI Taxonomy" id="857335"/>
    <lineage>
        <taxon>Bacteria</taxon>
        <taxon>Pseudomonadati</taxon>
        <taxon>Pseudomonadota</taxon>
        <taxon>Betaproteobacteria</taxon>
        <taxon>Rhodocyclales</taxon>
        <taxon>Rhodocyclaceae</taxon>
        <taxon>Candidatus Dactylopiibacterium</taxon>
    </lineage>
</organism>
<evidence type="ECO:0000259" key="3">
    <source>
        <dbReference type="PROSITE" id="PS50883"/>
    </source>
</evidence>
<evidence type="ECO:0000313" key="7">
    <source>
        <dbReference type="Proteomes" id="UP000623509"/>
    </source>
</evidence>
<dbReference type="InterPro" id="IPR001789">
    <property type="entry name" value="Sig_transdc_resp-reg_receiver"/>
</dbReference>
<dbReference type="EMBL" id="MDUX01000006">
    <property type="protein sequence ID" value="KAF7600388.1"/>
    <property type="molecule type" value="Genomic_DNA"/>
</dbReference>
<feature type="domain" description="Response regulatory" evidence="2">
    <location>
        <begin position="13"/>
        <end position="135"/>
    </location>
</feature>
<dbReference type="SUPFAM" id="SSF141868">
    <property type="entry name" value="EAL domain-like"/>
    <property type="match status" value="1"/>
</dbReference>
<evidence type="ECO:0000256" key="1">
    <source>
        <dbReference type="PROSITE-ProRule" id="PRU00169"/>
    </source>
</evidence>
<dbReference type="GO" id="GO:0071111">
    <property type="term" value="F:cyclic-guanylate-specific phosphodiesterase activity"/>
    <property type="evidence" value="ECO:0007669"/>
    <property type="project" value="InterPro"/>
</dbReference>
<dbReference type="InterPro" id="IPR011006">
    <property type="entry name" value="CheY-like_superfamily"/>
</dbReference>
<dbReference type="RefSeq" id="WP_095523465.1">
    <property type="nucleotide sequence ID" value="NZ_MDUX01000006.1"/>
</dbReference>
<proteinExistence type="predicted"/>
<dbReference type="Proteomes" id="UP000216107">
    <property type="component" value="Unassembled WGS sequence"/>
</dbReference>
<dbReference type="InterPro" id="IPR035919">
    <property type="entry name" value="EAL_sf"/>
</dbReference>
<feature type="domain" description="EAL" evidence="3">
    <location>
        <begin position="149"/>
        <end position="402"/>
    </location>
</feature>
<dbReference type="Gene3D" id="3.20.20.450">
    <property type="entry name" value="EAL domain"/>
    <property type="match status" value="1"/>
</dbReference>
<dbReference type="PROSITE" id="PS50110">
    <property type="entry name" value="RESPONSE_REGULATORY"/>
    <property type="match status" value="1"/>
</dbReference>
<dbReference type="EMBL" id="NMRN01000012">
    <property type="protein sequence ID" value="PAS93784.1"/>
    <property type="molecule type" value="Genomic_DNA"/>
</dbReference>
<dbReference type="PROSITE" id="PS50883">
    <property type="entry name" value="EAL"/>
    <property type="match status" value="1"/>
</dbReference>
<sequence length="414" mass="45339">MIKSLNPLLKLHGALVVDDSSVQRAHAVEVLHKAGITRVVEAEDGKSGLEAVRRLMPPPALLVVDLEMPRMDGIEMLQALATENYRPPVLVASSTHASLVASVETMCQELGLPILGAFEKPFTLEVLQRALLRFENIFEARRAHRRIETQISLEELREALTRRQIQPHFQPKISLADGEVLSLEALARWQSAKHGFVPPAAFIPVAEDNGLISELTLQMQEAVLEQMQRWAAEGFTPSVAVNLSAHSLAERHFIDEIIRLTLQAQISPGKLIIEVTESALVGDMGAALGALGRLRLKGFGLSMDDYGTGFSTTQQLSRLPLTELKVDRSFVSGAPDKASLRTILSSVVRMGRELGLTTLAEGVEHESELRLLQTLGCDQAQGYLIAKPMPGYEIRPWLSENQARLATLVAPPAS</sequence>
<dbReference type="Pfam" id="PF00563">
    <property type="entry name" value="EAL"/>
    <property type="match status" value="1"/>
</dbReference>
<dbReference type="SUPFAM" id="SSF52172">
    <property type="entry name" value="CheY-like"/>
    <property type="match status" value="1"/>
</dbReference>
<keyword evidence="1" id="KW-0597">Phosphoprotein</keyword>
<dbReference type="GO" id="GO:0000160">
    <property type="term" value="P:phosphorelay signal transduction system"/>
    <property type="evidence" value="ECO:0007669"/>
    <property type="project" value="InterPro"/>
</dbReference>
<feature type="modified residue" description="4-aspartylphosphate" evidence="1">
    <location>
        <position position="65"/>
    </location>
</feature>
<dbReference type="SMART" id="SM00448">
    <property type="entry name" value="REC"/>
    <property type="match status" value="1"/>
</dbReference>
<dbReference type="SMART" id="SM00052">
    <property type="entry name" value="EAL"/>
    <property type="match status" value="1"/>
</dbReference>
<reference evidence="5 6" key="2">
    <citation type="submission" date="2017-07" db="EMBL/GenBank/DDBJ databases">
        <title>Candidatus Dactylopiibacterium carminicum, a nitrogen-fixing symbiont of the cochineal insect Dactylopius coccus and Dactylopius opuntiae (Hemiptera: Coccoidea: Dactylopiidae).</title>
        <authorList>
            <person name="Vera A."/>
        </authorList>
    </citation>
    <scope>NUCLEOTIDE SEQUENCE [LARGE SCALE GENOMIC DNA]</scope>
    <source>
        <strain evidence="5 6">NFDCM</strain>
    </source>
</reference>
<reference evidence="4 7" key="1">
    <citation type="submission" date="2016-08" db="EMBL/GenBank/DDBJ databases">
        <title>Candidatus Dactylopiibacterium carminicum genome sequence.</title>
        <authorList>
            <person name="Ramirez-Puebla S.T."/>
            <person name="Ormeno-Orrillo E."/>
            <person name="Vera-Ponce De Leon A."/>
            <person name="Luis L."/>
            <person name="Sanchez-Flores A."/>
            <person name="Monica R."/>
            <person name="Martinez-Romero E."/>
        </authorList>
    </citation>
    <scope>NUCLEOTIDE SEQUENCE [LARGE SCALE GENOMIC DNA]</scope>
    <source>
        <strain evidence="4">END1</strain>
    </source>
</reference>